<feature type="compositionally biased region" description="Basic and acidic residues" evidence="1">
    <location>
        <begin position="298"/>
        <end position="307"/>
    </location>
</feature>
<protein>
    <submittedName>
        <fullName evidence="2">Myosin heavy chain-related protein</fullName>
    </submittedName>
</protein>
<sequence length="501" mass="56588">MKKQDLAAAGKRKLEEFRKKKDKSAHAAAPVQEDENGATDEEARPDPNIWRRALENEINTLRSETGRLQAELLREQTEKALLQTQVQQVEKNTGSIKSQLERVERERRKAEELASSLRRNIETITGERNAAIAAKEDFAAQLRVARRRLQEAEEEQYRAEEDTAALRAEVERLEALSHGHVRRPSQEIPLAENELDKARAELQMTLTELQSSQQSVAVERQRQAVLSSRLAEVTSEKDELEHVLTQTRDKLQELRQQLGASQARATAAEEATAEARLEAAEARREAESKAEFLAPRTPESRSTTDDAERAELELAAARFVDEKRKLEGRCKELAMMVERQEKGRQKLLTEIDSQSLEIERLFGENAGLHAGLNEYTAIAARWEQQVHELLGQNQELRAALRQLREEQRVAEEARSTAEDVKVQDSPGQAGMVPASDLEEARAREAKLKKQLAQALAKAEELAEQCERLSADYNQVTHAMANLSRAYQPLLSGIESKLLQLR</sequence>
<dbReference type="EMBL" id="DF237322">
    <property type="protein sequence ID" value="GAQ87726.1"/>
    <property type="molecule type" value="Genomic_DNA"/>
</dbReference>
<dbReference type="AlphaFoldDB" id="A0A1Y1IG42"/>
<dbReference type="PANTHER" id="PTHR48163:SF2">
    <property type="entry name" value="EXPRESSED PROTEIN"/>
    <property type="match status" value="1"/>
</dbReference>
<dbReference type="OMA" id="HEGRDNE"/>
<feature type="region of interest" description="Disordered" evidence="1">
    <location>
        <begin position="280"/>
        <end position="307"/>
    </location>
</feature>
<feature type="region of interest" description="Disordered" evidence="1">
    <location>
        <begin position="1"/>
        <end position="49"/>
    </location>
</feature>
<organism evidence="2 3">
    <name type="scientific">Klebsormidium nitens</name>
    <name type="common">Green alga</name>
    <name type="synonym">Ulothrix nitens</name>
    <dbReference type="NCBI Taxonomy" id="105231"/>
    <lineage>
        <taxon>Eukaryota</taxon>
        <taxon>Viridiplantae</taxon>
        <taxon>Streptophyta</taxon>
        <taxon>Klebsormidiophyceae</taxon>
        <taxon>Klebsormidiales</taxon>
        <taxon>Klebsormidiaceae</taxon>
        <taxon>Klebsormidium</taxon>
    </lineage>
</organism>
<dbReference type="PANTHER" id="PTHR48163">
    <property type="entry name" value="BNAC02G25670D PROTEIN"/>
    <property type="match status" value="1"/>
</dbReference>
<evidence type="ECO:0000313" key="3">
    <source>
        <dbReference type="Proteomes" id="UP000054558"/>
    </source>
</evidence>
<keyword evidence="3" id="KW-1185">Reference proteome</keyword>
<dbReference type="Proteomes" id="UP000054558">
    <property type="component" value="Unassembled WGS sequence"/>
</dbReference>
<dbReference type="STRING" id="105231.A0A1Y1IG42"/>
<feature type="region of interest" description="Disordered" evidence="1">
    <location>
        <begin position="410"/>
        <end position="431"/>
    </location>
</feature>
<feature type="compositionally biased region" description="Basic and acidic residues" evidence="1">
    <location>
        <begin position="410"/>
        <end position="422"/>
    </location>
</feature>
<proteinExistence type="predicted"/>
<name>A0A1Y1IG42_KLENI</name>
<feature type="compositionally biased region" description="Basic and acidic residues" evidence="1">
    <location>
        <begin position="280"/>
        <end position="290"/>
    </location>
</feature>
<evidence type="ECO:0000256" key="1">
    <source>
        <dbReference type="SAM" id="MobiDB-lite"/>
    </source>
</evidence>
<gene>
    <name evidence="2" type="ORF">KFL_003730030</name>
</gene>
<accession>A0A1Y1IG42</accession>
<dbReference type="OrthoDB" id="2019706at2759"/>
<evidence type="ECO:0000313" key="2">
    <source>
        <dbReference type="EMBL" id="GAQ87726.1"/>
    </source>
</evidence>
<reference evidence="2 3" key="1">
    <citation type="journal article" date="2014" name="Nat. Commun.">
        <title>Klebsormidium flaccidum genome reveals primary factors for plant terrestrial adaptation.</title>
        <authorList>
            <person name="Hori K."/>
            <person name="Maruyama F."/>
            <person name="Fujisawa T."/>
            <person name="Togashi T."/>
            <person name="Yamamoto N."/>
            <person name="Seo M."/>
            <person name="Sato S."/>
            <person name="Yamada T."/>
            <person name="Mori H."/>
            <person name="Tajima N."/>
            <person name="Moriyama T."/>
            <person name="Ikeuchi M."/>
            <person name="Watanabe M."/>
            <person name="Wada H."/>
            <person name="Kobayashi K."/>
            <person name="Saito M."/>
            <person name="Masuda T."/>
            <person name="Sasaki-Sekimoto Y."/>
            <person name="Mashiguchi K."/>
            <person name="Awai K."/>
            <person name="Shimojima M."/>
            <person name="Masuda S."/>
            <person name="Iwai M."/>
            <person name="Nobusawa T."/>
            <person name="Narise T."/>
            <person name="Kondo S."/>
            <person name="Saito H."/>
            <person name="Sato R."/>
            <person name="Murakawa M."/>
            <person name="Ihara Y."/>
            <person name="Oshima-Yamada Y."/>
            <person name="Ohtaka K."/>
            <person name="Satoh M."/>
            <person name="Sonobe K."/>
            <person name="Ishii M."/>
            <person name="Ohtani R."/>
            <person name="Kanamori-Sato M."/>
            <person name="Honoki R."/>
            <person name="Miyazaki D."/>
            <person name="Mochizuki H."/>
            <person name="Umetsu J."/>
            <person name="Higashi K."/>
            <person name="Shibata D."/>
            <person name="Kamiya Y."/>
            <person name="Sato N."/>
            <person name="Nakamura Y."/>
            <person name="Tabata S."/>
            <person name="Ida S."/>
            <person name="Kurokawa K."/>
            <person name="Ohta H."/>
        </authorList>
    </citation>
    <scope>NUCLEOTIDE SEQUENCE [LARGE SCALE GENOMIC DNA]</scope>
    <source>
        <strain evidence="2 3">NIES-2285</strain>
    </source>
</reference>